<dbReference type="VEuPathDB" id="PiroplasmaDB:BOVATA_021020"/>
<protein>
    <submittedName>
        <fullName evidence="3">Amino acid APC transporter, putative</fullName>
    </submittedName>
</protein>
<name>A0A2H6KCC5_9APIC</name>
<evidence type="ECO:0000256" key="2">
    <source>
        <dbReference type="SAM" id="Phobius"/>
    </source>
</evidence>
<dbReference type="RefSeq" id="XP_028866852.1">
    <property type="nucleotide sequence ID" value="XM_029011019.1"/>
</dbReference>
<sequence length="140" mass="15214">MGSQRDELKMNSCVGEKRPTNLAASTSTGADKDRQGSQKPSGNLPKSLCVFSLILFFLPVVFEHMDVSGLQGMSLFVDVSRVLLIAGFVYEVIMHFVATVLAIVPVAIFSAKVSCVCIVSKKMIQTLTMVENSRRIGLKS</sequence>
<comment type="caution">
    <text evidence="3">The sequence shown here is derived from an EMBL/GenBank/DDBJ whole genome shotgun (WGS) entry which is preliminary data.</text>
</comment>
<evidence type="ECO:0000313" key="3">
    <source>
        <dbReference type="EMBL" id="GBE60609.1"/>
    </source>
</evidence>
<keyword evidence="2" id="KW-0472">Membrane</keyword>
<evidence type="ECO:0000256" key="1">
    <source>
        <dbReference type="SAM" id="MobiDB-lite"/>
    </source>
</evidence>
<dbReference type="AlphaFoldDB" id="A0A2H6KCC5"/>
<feature type="transmembrane region" description="Helical" evidence="2">
    <location>
        <begin position="82"/>
        <end position="104"/>
    </location>
</feature>
<dbReference type="EMBL" id="BDSA01000002">
    <property type="protein sequence ID" value="GBE60609.1"/>
    <property type="molecule type" value="Genomic_DNA"/>
</dbReference>
<dbReference type="GeneID" id="39874379"/>
<keyword evidence="2" id="KW-0812">Transmembrane</keyword>
<keyword evidence="4" id="KW-1185">Reference proteome</keyword>
<feature type="compositionally biased region" description="Basic and acidic residues" evidence="1">
    <location>
        <begin position="1"/>
        <end position="19"/>
    </location>
</feature>
<feature type="region of interest" description="Disordered" evidence="1">
    <location>
        <begin position="1"/>
        <end position="45"/>
    </location>
</feature>
<feature type="transmembrane region" description="Helical" evidence="2">
    <location>
        <begin position="44"/>
        <end position="62"/>
    </location>
</feature>
<dbReference type="Proteomes" id="UP000236319">
    <property type="component" value="Unassembled WGS sequence"/>
</dbReference>
<reference evidence="3 4" key="1">
    <citation type="journal article" date="2017" name="BMC Genomics">
        <title>Whole-genome assembly of Babesia ovata and comparative genomics between closely related pathogens.</title>
        <authorList>
            <person name="Yamagishi J."/>
            <person name="Asada M."/>
            <person name="Hakimi H."/>
            <person name="Tanaka T.Q."/>
            <person name="Sugimoto C."/>
            <person name="Kawazu S."/>
        </authorList>
    </citation>
    <scope>NUCLEOTIDE SEQUENCE [LARGE SCALE GENOMIC DNA]</scope>
    <source>
        <strain evidence="3 4">Miyake</strain>
    </source>
</reference>
<keyword evidence="2" id="KW-1133">Transmembrane helix</keyword>
<gene>
    <name evidence="3" type="ORF">BOVATA_021020</name>
</gene>
<accession>A0A2H6KCC5</accession>
<evidence type="ECO:0000313" key="4">
    <source>
        <dbReference type="Proteomes" id="UP000236319"/>
    </source>
</evidence>
<organism evidence="3 4">
    <name type="scientific">Babesia ovata</name>
    <dbReference type="NCBI Taxonomy" id="189622"/>
    <lineage>
        <taxon>Eukaryota</taxon>
        <taxon>Sar</taxon>
        <taxon>Alveolata</taxon>
        <taxon>Apicomplexa</taxon>
        <taxon>Aconoidasida</taxon>
        <taxon>Piroplasmida</taxon>
        <taxon>Babesiidae</taxon>
        <taxon>Babesia</taxon>
    </lineage>
</organism>
<proteinExistence type="predicted"/>